<gene>
    <name evidence="3" type="ORF">RDB_LOCUS154939</name>
</gene>
<organism evidence="3 4">
    <name type="scientific">Rhizoctonia solani</name>
    <dbReference type="NCBI Taxonomy" id="456999"/>
    <lineage>
        <taxon>Eukaryota</taxon>
        <taxon>Fungi</taxon>
        <taxon>Dikarya</taxon>
        <taxon>Basidiomycota</taxon>
        <taxon>Agaricomycotina</taxon>
        <taxon>Agaricomycetes</taxon>
        <taxon>Cantharellales</taxon>
        <taxon>Ceratobasidiaceae</taxon>
        <taxon>Rhizoctonia</taxon>
    </lineage>
</organism>
<evidence type="ECO:0000313" key="3">
    <source>
        <dbReference type="EMBL" id="CAE6462571.1"/>
    </source>
</evidence>
<sequence>MKEVLTVLPSLIHLSLLLFAVGLCVFLWEVHYGVAIPVVIVTALAAGTYFACTILPFIDSYCPYGTVLSRLYKQFSSQYHQSHHSQAIRTAPSIGS</sequence>
<comment type="caution">
    <text evidence="3">The sequence shown here is derived from an EMBL/GenBank/DDBJ whole genome shotgun (WGS) entry which is preliminary data.</text>
</comment>
<dbReference type="InterPro" id="IPR045338">
    <property type="entry name" value="DUF6535"/>
</dbReference>
<dbReference type="EMBL" id="CAJMWW010000281">
    <property type="protein sequence ID" value="CAE6462571.1"/>
    <property type="molecule type" value="Genomic_DNA"/>
</dbReference>
<feature type="transmembrane region" description="Helical" evidence="1">
    <location>
        <begin position="34"/>
        <end position="58"/>
    </location>
</feature>
<reference evidence="3" key="1">
    <citation type="submission" date="2021-01" db="EMBL/GenBank/DDBJ databases">
        <authorList>
            <person name="Kaushik A."/>
        </authorList>
    </citation>
    <scope>NUCLEOTIDE SEQUENCE</scope>
    <source>
        <strain evidence="3">AG3-T5</strain>
    </source>
</reference>
<keyword evidence="1" id="KW-1133">Transmembrane helix</keyword>
<accession>A0A8H3BPA2</accession>
<feature type="transmembrane region" description="Helical" evidence="1">
    <location>
        <begin position="7"/>
        <end position="28"/>
    </location>
</feature>
<evidence type="ECO:0000259" key="2">
    <source>
        <dbReference type="Pfam" id="PF20153"/>
    </source>
</evidence>
<evidence type="ECO:0000256" key="1">
    <source>
        <dbReference type="SAM" id="Phobius"/>
    </source>
</evidence>
<dbReference type="Proteomes" id="UP000663841">
    <property type="component" value="Unassembled WGS sequence"/>
</dbReference>
<protein>
    <recommendedName>
        <fullName evidence="2">DUF6535 domain-containing protein</fullName>
    </recommendedName>
</protein>
<keyword evidence="1" id="KW-0812">Transmembrane</keyword>
<dbReference type="Pfam" id="PF20153">
    <property type="entry name" value="DUF6535"/>
    <property type="match status" value="1"/>
</dbReference>
<dbReference type="AlphaFoldDB" id="A0A8H3BPA2"/>
<keyword evidence="1" id="KW-0472">Membrane</keyword>
<feature type="domain" description="DUF6535" evidence="2">
    <location>
        <begin position="1"/>
        <end position="29"/>
    </location>
</feature>
<name>A0A8H3BPA2_9AGAM</name>
<evidence type="ECO:0000313" key="4">
    <source>
        <dbReference type="Proteomes" id="UP000663841"/>
    </source>
</evidence>
<proteinExistence type="predicted"/>